<dbReference type="STRING" id="40148.A0A0E0A5N7"/>
<name>A0A0E0A5N7_9ORYZ</name>
<dbReference type="PANTHER" id="PTHR31205">
    <property type="entry name" value="ACTIN CROSS-LINKING PROTEIN (DUF569)"/>
    <property type="match status" value="1"/>
</dbReference>
<sequence length="241" mass="26420">MVHILHLDGGDILMLHSAANGRYLAAPRTGWSWNSVNLRDLNQLPSFTVGWFAVTVGSGFRQILMGLSAQPTGGCSYSTGAMGRFHDRHHLWLRSREHGTYLQADLDDGSTLSLHPCRAAVRTAWTVHTIGRMLALHSAANGRYLAATAARFGLGGNRVILRDLDMFAAGWFPDMSASGDSIMLRHSSDQFLRAIDRGDGNGVTVEVSASRRANAHWVVEAIPSTDSIPRLPHIEMDARRH</sequence>
<reference evidence="1" key="2">
    <citation type="submission" date="2018-05" db="EMBL/GenBank/DDBJ databases">
        <title>OgluRS3 (Oryza glumaepatula Reference Sequence Version 3).</title>
        <authorList>
            <person name="Zhang J."/>
            <person name="Kudrna D."/>
            <person name="Lee S."/>
            <person name="Talag J."/>
            <person name="Welchert J."/>
            <person name="Wing R.A."/>
        </authorList>
    </citation>
    <scope>NUCLEOTIDE SEQUENCE [LARGE SCALE GENOMIC DNA]</scope>
</reference>
<protein>
    <recommendedName>
        <fullName evidence="3">DUF569 domain-containing protein</fullName>
    </recommendedName>
</protein>
<proteinExistence type="predicted"/>
<evidence type="ECO:0000313" key="1">
    <source>
        <dbReference type="EnsemblPlants" id="OGLUM06G04840.1"/>
    </source>
</evidence>
<dbReference type="EnsemblPlants" id="OGLUM06G04840.1">
    <property type="protein sequence ID" value="OGLUM06G04840.1"/>
    <property type="gene ID" value="OGLUM06G04840"/>
</dbReference>
<dbReference type="Gramene" id="OGLUM06G04840.1">
    <property type="protein sequence ID" value="OGLUM06G04840.1"/>
    <property type="gene ID" value="OGLUM06G04840"/>
</dbReference>
<dbReference type="AlphaFoldDB" id="A0A0E0A5N7"/>
<keyword evidence="2" id="KW-1185">Reference proteome</keyword>
<dbReference type="Proteomes" id="UP000026961">
    <property type="component" value="Chromosome 6"/>
</dbReference>
<dbReference type="eggNOG" id="ENOG502R7I2">
    <property type="taxonomic scope" value="Eukaryota"/>
</dbReference>
<dbReference type="PANTHER" id="PTHR31205:SF94">
    <property type="entry name" value="OS06G0161900 PROTEIN"/>
    <property type="match status" value="1"/>
</dbReference>
<dbReference type="HOGENOM" id="CLU_1153240_0_0_1"/>
<organism evidence="1">
    <name type="scientific">Oryza glumipatula</name>
    <dbReference type="NCBI Taxonomy" id="40148"/>
    <lineage>
        <taxon>Eukaryota</taxon>
        <taxon>Viridiplantae</taxon>
        <taxon>Streptophyta</taxon>
        <taxon>Embryophyta</taxon>
        <taxon>Tracheophyta</taxon>
        <taxon>Spermatophyta</taxon>
        <taxon>Magnoliopsida</taxon>
        <taxon>Liliopsida</taxon>
        <taxon>Poales</taxon>
        <taxon>Poaceae</taxon>
        <taxon>BOP clade</taxon>
        <taxon>Oryzoideae</taxon>
        <taxon>Oryzeae</taxon>
        <taxon>Oryzinae</taxon>
        <taxon>Oryza</taxon>
    </lineage>
</organism>
<evidence type="ECO:0000313" key="2">
    <source>
        <dbReference type="Proteomes" id="UP000026961"/>
    </source>
</evidence>
<evidence type="ECO:0008006" key="3">
    <source>
        <dbReference type="Google" id="ProtNLM"/>
    </source>
</evidence>
<accession>A0A0E0A5N7</accession>
<reference evidence="1" key="1">
    <citation type="submission" date="2015-04" db="UniProtKB">
        <authorList>
            <consortium name="EnsemblPlants"/>
        </authorList>
    </citation>
    <scope>IDENTIFICATION</scope>
</reference>